<dbReference type="InterPro" id="IPR002173">
    <property type="entry name" value="Carboh/pur_kinase_PfkB_CS"/>
</dbReference>
<dbReference type="GO" id="GO:0016301">
    <property type="term" value="F:kinase activity"/>
    <property type="evidence" value="ECO:0007669"/>
    <property type="project" value="UniProtKB-KW"/>
</dbReference>
<dbReference type="InterPro" id="IPR011611">
    <property type="entry name" value="PfkB_dom"/>
</dbReference>
<accession>A0A1H7LLM0</accession>
<name>A0A1H7LLM0_9LACT</name>
<evidence type="ECO:0000313" key="8">
    <source>
        <dbReference type="Proteomes" id="UP000199081"/>
    </source>
</evidence>
<proteinExistence type="inferred from homology"/>
<sequence>MPDVILIGEPMGLFTAQEYGELKDVTLFKRSLAGAEINVGIGLSRLNYKVEYVTKLGMDPIGAYIEEAIEKEKIGTSYISQSAQQNTGLMMKNKVQDGDPSTAYYRNSSAFTTLSEADVNRIDFSDVKLLHITGIPPAVSSTVREAIVYLMKKAKSAGTFISFDPNLRPALWSSEDEMVTVLNDLAGLSDLVLPGVSEGKTLVGTDDVEAIASFYINKGAQVVITKSGAGGAFVTEKGKETVNVPGFKVQKVVDTVGAGDGFAVGVLHGYLSGMTWPEAAVRANAIGSLQVQHEGDNEGLPSLEELTTYIENY</sequence>
<dbReference type="InterPro" id="IPR050306">
    <property type="entry name" value="PfkB_Carbo_kinase"/>
</dbReference>
<keyword evidence="8" id="KW-1185">Reference proteome</keyword>
<dbReference type="AlphaFoldDB" id="A0A1H7LLM0"/>
<dbReference type="OrthoDB" id="9813569at2"/>
<dbReference type="InterPro" id="IPR029056">
    <property type="entry name" value="Ribokinase-like"/>
</dbReference>
<keyword evidence="5" id="KW-0067">ATP-binding</keyword>
<evidence type="ECO:0000259" key="6">
    <source>
        <dbReference type="Pfam" id="PF00294"/>
    </source>
</evidence>
<gene>
    <name evidence="7" type="ORF">SAMN04488099_109119</name>
</gene>
<dbReference type="PANTHER" id="PTHR43085">
    <property type="entry name" value="HEXOKINASE FAMILY MEMBER"/>
    <property type="match status" value="1"/>
</dbReference>
<keyword evidence="4 7" id="KW-0418">Kinase</keyword>
<dbReference type="EMBL" id="FNZU01000009">
    <property type="protein sequence ID" value="SEK99863.1"/>
    <property type="molecule type" value="Genomic_DNA"/>
</dbReference>
<reference evidence="8" key="1">
    <citation type="submission" date="2016-10" db="EMBL/GenBank/DDBJ databases">
        <authorList>
            <person name="Varghese N."/>
            <person name="Submissions S."/>
        </authorList>
    </citation>
    <scope>NUCLEOTIDE SEQUENCE [LARGE SCALE GENOMIC DNA]</scope>
    <source>
        <strain evidence="8">DSM 19183</strain>
    </source>
</reference>
<dbReference type="GO" id="GO:0005524">
    <property type="term" value="F:ATP binding"/>
    <property type="evidence" value="ECO:0007669"/>
    <property type="project" value="UniProtKB-KW"/>
</dbReference>
<protein>
    <submittedName>
        <fullName evidence="7">2-keto-3-deoxygluconate kinase</fullName>
    </submittedName>
</protein>
<comment type="similarity">
    <text evidence="1">Belongs to the carbohydrate kinase PfkB family.</text>
</comment>
<evidence type="ECO:0000313" key="7">
    <source>
        <dbReference type="EMBL" id="SEK99863.1"/>
    </source>
</evidence>
<evidence type="ECO:0000256" key="3">
    <source>
        <dbReference type="ARBA" id="ARBA00022741"/>
    </source>
</evidence>
<organism evidence="7 8">
    <name type="scientific">Alkalibacterium pelagium</name>
    <dbReference type="NCBI Taxonomy" id="426702"/>
    <lineage>
        <taxon>Bacteria</taxon>
        <taxon>Bacillati</taxon>
        <taxon>Bacillota</taxon>
        <taxon>Bacilli</taxon>
        <taxon>Lactobacillales</taxon>
        <taxon>Carnobacteriaceae</taxon>
        <taxon>Alkalibacterium</taxon>
    </lineage>
</organism>
<evidence type="ECO:0000256" key="1">
    <source>
        <dbReference type="ARBA" id="ARBA00010688"/>
    </source>
</evidence>
<dbReference type="RefSeq" id="WP_091481551.1">
    <property type="nucleotide sequence ID" value="NZ_BJYC01000011.1"/>
</dbReference>
<dbReference type="Pfam" id="PF00294">
    <property type="entry name" value="PfkB"/>
    <property type="match status" value="1"/>
</dbReference>
<dbReference type="PROSITE" id="PS00584">
    <property type="entry name" value="PFKB_KINASES_2"/>
    <property type="match status" value="1"/>
</dbReference>
<keyword evidence="3" id="KW-0547">Nucleotide-binding</keyword>
<evidence type="ECO:0000256" key="4">
    <source>
        <dbReference type="ARBA" id="ARBA00022777"/>
    </source>
</evidence>
<evidence type="ECO:0000256" key="2">
    <source>
        <dbReference type="ARBA" id="ARBA00022679"/>
    </source>
</evidence>
<feature type="domain" description="Carbohydrate kinase PfkB" evidence="6">
    <location>
        <begin position="2"/>
        <end position="301"/>
    </location>
</feature>
<dbReference type="Gene3D" id="3.40.1190.20">
    <property type="match status" value="1"/>
</dbReference>
<keyword evidence="2" id="KW-0808">Transferase</keyword>
<dbReference type="PANTHER" id="PTHR43085:SF1">
    <property type="entry name" value="PSEUDOURIDINE KINASE-RELATED"/>
    <property type="match status" value="1"/>
</dbReference>
<dbReference type="Proteomes" id="UP000199081">
    <property type="component" value="Unassembled WGS sequence"/>
</dbReference>
<dbReference type="STRING" id="426702.SAMN04488099_109119"/>
<evidence type="ECO:0000256" key="5">
    <source>
        <dbReference type="ARBA" id="ARBA00022840"/>
    </source>
</evidence>
<dbReference type="CDD" id="cd01166">
    <property type="entry name" value="KdgK"/>
    <property type="match status" value="1"/>
</dbReference>
<dbReference type="SUPFAM" id="SSF53613">
    <property type="entry name" value="Ribokinase-like"/>
    <property type="match status" value="1"/>
</dbReference>